<evidence type="ECO:0000313" key="1">
    <source>
        <dbReference type="EMBL" id="GFD18891.1"/>
    </source>
</evidence>
<name>A0A699UAD1_TANCI</name>
<dbReference type="AlphaFoldDB" id="A0A699UAD1"/>
<accession>A0A699UAD1</accession>
<proteinExistence type="predicted"/>
<feature type="non-terminal residue" evidence="1">
    <location>
        <position position="1"/>
    </location>
</feature>
<dbReference type="EMBL" id="BKCJ011310470">
    <property type="protein sequence ID" value="GFD18891.1"/>
    <property type="molecule type" value="Genomic_DNA"/>
</dbReference>
<gene>
    <name evidence="1" type="ORF">Tci_890860</name>
</gene>
<sequence>NDSSNFDHHDDPSFLRPPVEPPDVEVFFDFEPDTGVLTTKVVKGISEHYVFMPNIFPTLPTFDPVLNFTPSHDSLRSRNKIFDPRIFIEVQSERLLSRKKFSISFIHDPLLRFSSENKDKVFKPGILSYLPVSYQDKISFDFFENPMMMYGWDIPLLDVSYLHFYPP</sequence>
<reference evidence="1" key="1">
    <citation type="journal article" date="2019" name="Sci. Rep.">
        <title>Draft genome of Tanacetum cinerariifolium, the natural source of mosquito coil.</title>
        <authorList>
            <person name="Yamashiro T."/>
            <person name="Shiraishi A."/>
            <person name="Satake H."/>
            <person name="Nakayama K."/>
        </authorList>
    </citation>
    <scope>NUCLEOTIDE SEQUENCE</scope>
</reference>
<protein>
    <submittedName>
        <fullName evidence="1">Uncharacterized protein</fullName>
    </submittedName>
</protein>
<comment type="caution">
    <text evidence="1">The sequence shown here is derived from an EMBL/GenBank/DDBJ whole genome shotgun (WGS) entry which is preliminary data.</text>
</comment>
<organism evidence="1">
    <name type="scientific">Tanacetum cinerariifolium</name>
    <name type="common">Dalmatian daisy</name>
    <name type="synonym">Chrysanthemum cinerariifolium</name>
    <dbReference type="NCBI Taxonomy" id="118510"/>
    <lineage>
        <taxon>Eukaryota</taxon>
        <taxon>Viridiplantae</taxon>
        <taxon>Streptophyta</taxon>
        <taxon>Embryophyta</taxon>
        <taxon>Tracheophyta</taxon>
        <taxon>Spermatophyta</taxon>
        <taxon>Magnoliopsida</taxon>
        <taxon>eudicotyledons</taxon>
        <taxon>Gunneridae</taxon>
        <taxon>Pentapetalae</taxon>
        <taxon>asterids</taxon>
        <taxon>campanulids</taxon>
        <taxon>Asterales</taxon>
        <taxon>Asteraceae</taxon>
        <taxon>Asteroideae</taxon>
        <taxon>Anthemideae</taxon>
        <taxon>Anthemidinae</taxon>
        <taxon>Tanacetum</taxon>
    </lineage>
</organism>